<feature type="compositionally biased region" description="Polar residues" evidence="1">
    <location>
        <begin position="189"/>
        <end position="203"/>
    </location>
</feature>
<dbReference type="eggNOG" id="ENOG502SDVM">
    <property type="taxonomic scope" value="Eukaryota"/>
</dbReference>
<feature type="region of interest" description="Disordered" evidence="1">
    <location>
        <begin position="181"/>
        <end position="206"/>
    </location>
</feature>
<evidence type="ECO:0008006" key="4">
    <source>
        <dbReference type="Google" id="ProtNLM"/>
    </source>
</evidence>
<dbReference type="STRING" id="1391915.U7Q174"/>
<evidence type="ECO:0000256" key="1">
    <source>
        <dbReference type="SAM" id="MobiDB-lite"/>
    </source>
</evidence>
<dbReference type="OrthoDB" id="5222339at2759"/>
<protein>
    <recommendedName>
        <fullName evidence="4">DRBM domain-containing protein</fullName>
    </recommendedName>
</protein>
<dbReference type="HOGENOM" id="CLU_053554_0_0_1"/>
<sequence length="369" mass="40374">MGSQAQLVGPVSYSALKTWINDQEDYERRTGEPAPLTDEQRLAMAVLVSPQPLSPPALSLKQEGVDGMETDWVSRLMWFTQSYKDAIVPAKYDYEELPASIHGSPQWRTRCRLPREAPDLWFPDFNEPRPEDSVFPSKKASRQHAARCAIEWLISQGLMSSDGFHIKHALKSTATALASSASSTAFTTVRDNTPSARNPSQSRPRPLVAWPAEVSARPATEWRLGRAEEQASPDQGITATNVVGSRGNMSSFSERPPHSWSDGNDLKVSSIQQLDSLCKALKLGSPTYNLVPSGEGAENIFSGRIVFSPLSTKGGGTSVGRTLPEGVGEVHDVFTKKAAREKMAQSVLRYLMTAYEDVLDTRLGEVGAI</sequence>
<dbReference type="AlphaFoldDB" id="U7Q174"/>
<organism evidence="2 3">
    <name type="scientific">Sporothrix schenckii (strain ATCC 58251 / de Perez 2211183)</name>
    <name type="common">Rose-picker's disease fungus</name>
    <dbReference type="NCBI Taxonomy" id="1391915"/>
    <lineage>
        <taxon>Eukaryota</taxon>
        <taxon>Fungi</taxon>
        <taxon>Dikarya</taxon>
        <taxon>Ascomycota</taxon>
        <taxon>Pezizomycotina</taxon>
        <taxon>Sordariomycetes</taxon>
        <taxon>Sordariomycetidae</taxon>
        <taxon>Ophiostomatales</taxon>
        <taxon>Ophiostomataceae</taxon>
        <taxon>Sporothrix</taxon>
    </lineage>
</organism>
<feature type="compositionally biased region" description="Polar residues" evidence="1">
    <location>
        <begin position="232"/>
        <end position="253"/>
    </location>
</feature>
<evidence type="ECO:0000313" key="3">
    <source>
        <dbReference type="Proteomes" id="UP000018087"/>
    </source>
</evidence>
<proteinExistence type="predicted"/>
<reference evidence="3" key="1">
    <citation type="journal article" date="2014" name="Genome Announc.">
        <title>Genome sequence of the pathogenic fungus Sporothrix schenckii (ATCC 58251).</title>
        <authorList>
            <person name="Cuomo C.A."/>
            <person name="Rodriguez-Del Valle N."/>
            <person name="Perez-Sanchez L."/>
            <person name="Abouelleil A."/>
            <person name="Goldberg J."/>
            <person name="Young S."/>
            <person name="Zeng Q."/>
            <person name="Birren B.W."/>
        </authorList>
    </citation>
    <scope>NUCLEOTIDE SEQUENCE [LARGE SCALE GENOMIC DNA]</scope>
    <source>
        <strain evidence="3">ATCC 58251 / de Perez 2211183</strain>
    </source>
</reference>
<gene>
    <name evidence="2" type="ORF">HMPREF1624_01992</name>
</gene>
<keyword evidence="3" id="KW-1185">Reference proteome</keyword>
<dbReference type="EMBL" id="KI440843">
    <property type="protein sequence ID" value="ERT00760.1"/>
    <property type="molecule type" value="Genomic_DNA"/>
</dbReference>
<dbReference type="Proteomes" id="UP000018087">
    <property type="component" value="Unassembled WGS sequence"/>
</dbReference>
<accession>U7Q174</accession>
<evidence type="ECO:0000313" key="2">
    <source>
        <dbReference type="EMBL" id="ERT00760.1"/>
    </source>
</evidence>
<feature type="region of interest" description="Disordered" evidence="1">
    <location>
        <begin position="225"/>
        <end position="263"/>
    </location>
</feature>
<name>U7Q174_SPOS1</name>